<dbReference type="SUPFAM" id="SSF52833">
    <property type="entry name" value="Thioredoxin-like"/>
    <property type="match status" value="1"/>
</dbReference>
<accession>A0ABS7U1N8</accession>
<dbReference type="Gene3D" id="3.40.30.10">
    <property type="entry name" value="Glutaredoxin"/>
    <property type="match status" value="1"/>
</dbReference>
<dbReference type="InterPro" id="IPR036249">
    <property type="entry name" value="Thioredoxin-like_sf"/>
</dbReference>
<proteinExistence type="predicted"/>
<comment type="caution">
    <text evidence="1">The sequence shown here is derived from an EMBL/GenBank/DDBJ whole genome shotgun (WGS) entry which is preliminary data.</text>
</comment>
<name>A0ABS7U1N8_9BACT</name>
<keyword evidence="2" id="KW-1185">Reference proteome</keyword>
<evidence type="ECO:0000313" key="2">
    <source>
        <dbReference type="Proteomes" id="UP001139031"/>
    </source>
</evidence>
<dbReference type="CDD" id="cd02980">
    <property type="entry name" value="TRX_Fd_family"/>
    <property type="match status" value="1"/>
</dbReference>
<dbReference type="Proteomes" id="UP001139031">
    <property type="component" value="Unassembled WGS sequence"/>
</dbReference>
<gene>
    <name evidence="1" type="ORF">K7C98_34405</name>
</gene>
<protein>
    <submittedName>
        <fullName evidence="1">(2Fe-2S) ferredoxin domain-containing protein</fullName>
    </submittedName>
</protein>
<sequence>MRRFQILVCDGPSCGITHESERLVTLLKAGIAADPGLKPRCHVVAYNCFGRCSEGPNVFVRPLAPGENGDVEPRDVSGRGFYPGVTEEMLPVILERHAGEGTPVAEWVEEY</sequence>
<dbReference type="EMBL" id="JAIRAU010000047">
    <property type="protein sequence ID" value="MBZ5714351.1"/>
    <property type="molecule type" value="Genomic_DNA"/>
</dbReference>
<evidence type="ECO:0000313" key="1">
    <source>
        <dbReference type="EMBL" id="MBZ5714351.1"/>
    </source>
</evidence>
<reference evidence="1" key="1">
    <citation type="submission" date="2021-08" db="EMBL/GenBank/DDBJ databases">
        <authorList>
            <person name="Stevens D.C."/>
        </authorList>
    </citation>
    <scope>NUCLEOTIDE SEQUENCE</scope>
    <source>
        <strain evidence="1">DSM 53165</strain>
    </source>
</reference>
<dbReference type="RefSeq" id="WP_224196079.1">
    <property type="nucleotide sequence ID" value="NZ_JAIRAU010000047.1"/>
</dbReference>
<organism evidence="1 2">
    <name type="scientific">Nannocystis pusilla</name>
    <dbReference type="NCBI Taxonomy" id="889268"/>
    <lineage>
        <taxon>Bacteria</taxon>
        <taxon>Pseudomonadati</taxon>
        <taxon>Myxococcota</taxon>
        <taxon>Polyangia</taxon>
        <taxon>Nannocystales</taxon>
        <taxon>Nannocystaceae</taxon>
        <taxon>Nannocystis</taxon>
    </lineage>
</organism>